<dbReference type="PANTHER" id="PTHR14107">
    <property type="entry name" value="WD REPEAT PROTEIN"/>
    <property type="match status" value="1"/>
</dbReference>
<feature type="repeat" description="WD" evidence="3">
    <location>
        <begin position="272"/>
        <end position="313"/>
    </location>
</feature>
<dbReference type="Gene3D" id="2.130.10.10">
    <property type="entry name" value="YVTN repeat-like/Quinoprotein amine dehydrogenase"/>
    <property type="match status" value="1"/>
</dbReference>
<dbReference type="Pfam" id="PF00400">
    <property type="entry name" value="WD40"/>
    <property type="match status" value="3"/>
</dbReference>
<evidence type="ECO:0000256" key="2">
    <source>
        <dbReference type="ARBA" id="ARBA00022737"/>
    </source>
</evidence>
<dbReference type="PANTHER" id="PTHR14107:SF16">
    <property type="entry name" value="AT02583P"/>
    <property type="match status" value="1"/>
</dbReference>
<reference evidence="5 6" key="1">
    <citation type="submission" date="2024-04" db="EMBL/GenBank/DDBJ databases">
        <title>Symmetric and asymmetric DNA N6-adenine methylation regulates different biological responses in Mucorales.</title>
        <authorList>
            <consortium name="Lawrence Berkeley National Laboratory"/>
            <person name="Lax C."/>
            <person name="Mondo S.J."/>
            <person name="Osorio-Concepcion M."/>
            <person name="Muszewska A."/>
            <person name="Corrochano-Luque M."/>
            <person name="Gutierrez G."/>
            <person name="Riley R."/>
            <person name="Lipzen A."/>
            <person name="Guo J."/>
            <person name="Hundley H."/>
            <person name="Amirebrahimi M."/>
            <person name="Ng V."/>
            <person name="Lorenzo-Gutierrez D."/>
            <person name="Binder U."/>
            <person name="Yang J."/>
            <person name="Song Y."/>
            <person name="Canovas D."/>
            <person name="Navarro E."/>
            <person name="Freitag M."/>
            <person name="Gabaldon T."/>
            <person name="Grigoriev I.V."/>
            <person name="Corrochano L.M."/>
            <person name="Nicolas F.E."/>
            <person name="Garre V."/>
        </authorList>
    </citation>
    <scope>NUCLEOTIDE SEQUENCE [LARGE SCALE GENOMIC DNA]</scope>
    <source>
        <strain evidence="5 6">L51</strain>
    </source>
</reference>
<feature type="region of interest" description="Disordered" evidence="4">
    <location>
        <begin position="379"/>
        <end position="398"/>
    </location>
</feature>
<feature type="region of interest" description="Disordered" evidence="4">
    <location>
        <begin position="452"/>
        <end position="477"/>
    </location>
</feature>
<dbReference type="EMBL" id="JBCLYO010000001">
    <property type="protein sequence ID" value="KAL0097717.1"/>
    <property type="molecule type" value="Genomic_DNA"/>
</dbReference>
<evidence type="ECO:0000313" key="5">
    <source>
        <dbReference type="EMBL" id="KAL0097717.1"/>
    </source>
</evidence>
<evidence type="ECO:0000256" key="3">
    <source>
        <dbReference type="PROSITE-ProRule" id="PRU00221"/>
    </source>
</evidence>
<dbReference type="Proteomes" id="UP001448207">
    <property type="component" value="Unassembled WGS sequence"/>
</dbReference>
<dbReference type="InterPro" id="IPR001680">
    <property type="entry name" value="WD40_rpt"/>
</dbReference>
<dbReference type="InterPro" id="IPR036322">
    <property type="entry name" value="WD40_repeat_dom_sf"/>
</dbReference>
<name>A0ABR3BIK2_PHYBL</name>
<keyword evidence="6" id="KW-1185">Reference proteome</keyword>
<dbReference type="PROSITE" id="PS50082">
    <property type="entry name" value="WD_REPEATS_2"/>
    <property type="match status" value="1"/>
</dbReference>
<proteinExistence type="predicted"/>
<protein>
    <submittedName>
        <fullName evidence="5">WD40-repeat-containing domain protein</fullName>
    </submittedName>
</protein>
<dbReference type="InterPro" id="IPR051362">
    <property type="entry name" value="WD_repeat_creC_regulators"/>
</dbReference>
<dbReference type="PROSITE" id="PS50294">
    <property type="entry name" value="WD_REPEATS_REGION"/>
    <property type="match status" value="1"/>
</dbReference>
<keyword evidence="2" id="KW-0677">Repeat</keyword>
<gene>
    <name evidence="5" type="ORF">J3Q64DRAFT_1632666</name>
</gene>
<dbReference type="SMART" id="SM00320">
    <property type="entry name" value="WD40"/>
    <property type="match status" value="5"/>
</dbReference>
<sequence>MSTFGPSPSNSNQTSTLSFLTRNHTLSSRQPRKPKTSITKTNSSFVQRIITNDQLAKILMARTSEDTNLFYNCGSNFVWMDAFGHPKEPLSRIIFTRAYPTAHDVNLLTRGSDHLDIIIGFSSGDIIWFDPLCNKYGRINKNGIMNSSSITMIRWLQGSESAFMAAFQDGSIMLFDKEKEDEHFDPTDTDSYHTYTTTPSGPSTLFDKQTFSVTKLPHKSAHKCNPSSYWKLSQQPITAFAFSPDCQHVAVVGLDGLLRVINFVCERLYDIYQSYYGGLTCVAWSPDGRYILTGGQDDLVTLWAFREQRIIARCQGHHSWVTGVAFDPWRCDEKVYRFASVGEDARLILWDFSVQALHLPKTVSSPFFFERGFNRNDINGKPNTRHRGASVSSVNPAPSIYGSSQDRPVLVHPPLSKTEVALLQPTMVKIVHADPCTGVYFREDVIVTTDKRGRVGLWQRPPTPPPPHPSSSSSNSS</sequence>
<organism evidence="5 6">
    <name type="scientific">Phycomyces blakesleeanus</name>
    <dbReference type="NCBI Taxonomy" id="4837"/>
    <lineage>
        <taxon>Eukaryota</taxon>
        <taxon>Fungi</taxon>
        <taxon>Fungi incertae sedis</taxon>
        <taxon>Mucoromycota</taxon>
        <taxon>Mucoromycotina</taxon>
        <taxon>Mucoromycetes</taxon>
        <taxon>Mucorales</taxon>
        <taxon>Phycomycetaceae</taxon>
        <taxon>Phycomyces</taxon>
    </lineage>
</organism>
<evidence type="ECO:0000256" key="1">
    <source>
        <dbReference type="ARBA" id="ARBA00022574"/>
    </source>
</evidence>
<evidence type="ECO:0000256" key="4">
    <source>
        <dbReference type="SAM" id="MobiDB-lite"/>
    </source>
</evidence>
<accession>A0ABR3BIK2</accession>
<dbReference type="InterPro" id="IPR015943">
    <property type="entry name" value="WD40/YVTN_repeat-like_dom_sf"/>
</dbReference>
<dbReference type="SUPFAM" id="SSF50978">
    <property type="entry name" value="WD40 repeat-like"/>
    <property type="match status" value="1"/>
</dbReference>
<keyword evidence="1 3" id="KW-0853">WD repeat</keyword>
<evidence type="ECO:0000313" key="6">
    <source>
        <dbReference type="Proteomes" id="UP001448207"/>
    </source>
</evidence>
<comment type="caution">
    <text evidence="5">The sequence shown here is derived from an EMBL/GenBank/DDBJ whole genome shotgun (WGS) entry which is preliminary data.</text>
</comment>